<comment type="caution">
    <text evidence="1">The sequence shown here is derived from an EMBL/GenBank/DDBJ whole genome shotgun (WGS) entry which is preliminary data.</text>
</comment>
<reference evidence="1 2" key="1">
    <citation type="submission" date="2019-06" db="EMBL/GenBank/DDBJ databases">
        <title>Whole genome shotgun sequence of Acinetobacter pittii NBRC 110514.</title>
        <authorList>
            <person name="Hosoyama A."/>
            <person name="Uohara A."/>
            <person name="Ohji S."/>
            <person name="Ichikawa N."/>
        </authorList>
    </citation>
    <scope>NUCLEOTIDE SEQUENCE [LARGE SCALE GENOMIC DNA]</scope>
    <source>
        <strain evidence="1 2">NBRC 110514</strain>
    </source>
</reference>
<organism evidence="1 2">
    <name type="scientific">Acinetobacter pittii</name>
    <name type="common">Acinetobacter genomosp. 3</name>
    <dbReference type="NCBI Taxonomy" id="48296"/>
    <lineage>
        <taxon>Bacteria</taxon>
        <taxon>Pseudomonadati</taxon>
        <taxon>Pseudomonadota</taxon>
        <taxon>Gammaproteobacteria</taxon>
        <taxon>Moraxellales</taxon>
        <taxon>Moraxellaceae</taxon>
        <taxon>Acinetobacter</taxon>
        <taxon>Acinetobacter calcoaceticus/baumannii complex</taxon>
    </lineage>
</organism>
<name>A0A4Y3JBU9_ACIPI</name>
<dbReference type="AlphaFoldDB" id="A0A4Y3JBU9"/>
<dbReference type="Proteomes" id="UP000317717">
    <property type="component" value="Unassembled WGS sequence"/>
</dbReference>
<proteinExistence type="predicted"/>
<accession>A0A4Y3JBU9</accession>
<dbReference type="EMBL" id="BJLJ01000012">
    <property type="protein sequence ID" value="GEA68665.1"/>
    <property type="molecule type" value="Genomic_DNA"/>
</dbReference>
<evidence type="ECO:0000313" key="2">
    <source>
        <dbReference type="Proteomes" id="UP000317717"/>
    </source>
</evidence>
<evidence type="ECO:0000313" key="1">
    <source>
        <dbReference type="EMBL" id="GEA68665.1"/>
    </source>
</evidence>
<sequence>MVRRRGSGKLKIGNKAILTSSLMPLIEKPNEGNTSSKNCVLAAYYNASARIIFRNYHNEKGF</sequence>
<protein>
    <submittedName>
        <fullName evidence="1">Uncharacterized protein</fullName>
    </submittedName>
</protein>
<gene>
    <name evidence="1" type="ORF">PA3_28230</name>
</gene>